<comment type="caution">
    <text evidence="2">The sequence shown here is derived from an EMBL/GenBank/DDBJ whole genome shotgun (WGS) entry which is preliminary data.</text>
</comment>
<keyword evidence="3" id="KW-1185">Reference proteome</keyword>
<dbReference type="Proteomes" id="UP001219525">
    <property type="component" value="Unassembled WGS sequence"/>
</dbReference>
<feature type="transmembrane region" description="Helical" evidence="1">
    <location>
        <begin position="372"/>
        <end position="394"/>
    </location>
</feature>
<reference evidence="2" key="1">
    <citation type="submission" date="2023-03" db="EMBL/GenBank/DDBJ databases">
        <title>Massive genome expansion in bonnet fungi (Mycena s.s.) driven by repeated elements and novel gene families across ecological guilds.</title>
        <authorList>
            <consortium name="Lawrence Berkeley National Laboratory"/>
            <person name="Harder C.B."/>
            <person name="Miyauchi S."/>
            <person name="Viragh M."/>
            <person name="Kuo A."/>
            <person name="Thoen E."/>
            <person name="Andreopoulos B."/>
            <person name="Lu D."/>
            <person name="Skrede I."/>
            <person name="Drula E."/>
            <person name="Henrissat B."/>
            <person name="Morin E."/>
            <person name="Kohler A."/>
            <person name="Barry K."/>
            <person name="LaButti K."/>
            <person name="Morin E."/>
            <person name="Salamov A."/>
            <person name="Lipzen A."/>
            <person name="Mereny Z."/>
            <person name="Hegedus B."/>
            <person name="Baldrian P."/>
            <person name="Stursova M."/>
            <person name="Weitz H."/>
            <person name="Taylor A."/>
            <person name="Grigoriev I.V."/>
            <person name="Nagy L.G."/>
            <person name="Martin F."/>
            <person name="Kauserud H."/>
        </authorList>
    </citation>
    <scope>NUCLEOTIDE SEQUENCE</scope>
    <source>
        <strain evidence="2">9144</strain>
    </source>
</reference>
<evidence type="ECO:0000256" key="1">
    <source>
        <dbReference type="SAM" id="Phobius"/>
    </source>
</evidence>
<keyword evidence="1" id="KW-0472">Membrane</keyword>
<gene>
    <name evidence="2" type="ORF">GGX14DRAFT_573838</name>
</gene>
<name>A0AAD6UZ52_9AGAR</name>
<dbReference type="AlphaFoldDB" id="A0AAD6UZ52"/>
<keyword evidence="1" id="KW-1133">Transmembrane helix</keyword>
<evidence type="ECO:0000313" key="3">
    <source>
        <dbReference type="Proteomes" id="UP001219525"/>
    </source>
</evidence>
<accession>A0AAD6UZ52</accession>
<sequence>MADPLAPFVDSLPDNIRDTIQVADDAAQAGLATNYPSATRQVSFLCEQARDIPDVAEFINEAAKISVFCEHISAFVNKCRQYAPMQGNVPEDVAKLYDFHENLQTARRRLAKPSQSTLTVPAVNAPAVVETTGRKSKKRKAVISPATVDSDADLSEVEIVVEQDVDMDAPVGSSKKTSGAKSSKANLPNFIKSKAEPSTRPETVCIPYVRNARVDKLSPGYVKAMKILQKTNSAEADKVFAEYSRAPPRPCQYRARSRYRYEEAYLPFQSETAVKHEEVDPDFVQAILDAGANIDIPDDALLRKEVSIRGKMVDFMHEMAYAHHMYTQVRAEHDKTVKMLAGRKLKAPQSLALSPPVPQLSVAVTSPSTMELFVDVLSLVAVLIVLLVVVSLLVKLSIRLTSSLTLRIPSSDINFSFEFVEI</sequence>
<dbReference type="EMBL" id="JARJCW010000075">
    <property type="protein sequence ID" value="KAJ7197995.1"/>
    <property type="molecule type" value="Genomic_DNA"/>
</dbReference>
<protein>
    <submittedName>
        <fullName evidence="2">Uncharacterized protein</fullName>
    </submittedName>
</protein>
<evidence type="ECO:0000313" key="2">
    <source>
        <dbReference type="EMBL" id="KAJ7197995.1"/>
    </source>
</evidence>
<proteinExistence type="predicted"/>
<organism evidence="2 3">
    <name type="scientific">Mycena pura</name>
    <dbReference type="NCBI Taxonomy" id="153505"/>
    <lineage>
        <taxon>Eukaryota</taxon>
        <taxon>Fungi</taxon>
        <taxon>Dikarya</taxon>
        <taxon>Basidiomycota</taxon>
        <taxon>Agaricomycotina</taxon>
        <taxon>Agaricomycetes</taxon>
        <taxon>Agaricomycetidae</taxon>
        <taxon>Agaricales</taxon>
        <taxon>Marasmiineae</taxon>
        <taxon>Mycenaceae</taxon>
        <taxon>Mycena</taxon>
    </lineage>
</organism>
<keyword evidence="1" id="KW-0812">Transmembrane</keyword>